<reference evidence="2" key="1">
    <citation type="journal article" date="2019" name="Int. J. Syst. Evol. Microbiol.">
        <title>The Global Catalogue of Microorganisms (GCM) 10K type strain sequencing project: providing services to taxonomists for standard genome sequencing and annotation.</title>
        <authorList>
            <consortium name="The Broad Institute Genomics Platform"/>
            <consortium name="The Broad Institute Genome Sequencing Center for Infectious Disease"/>
            <person name="Wu L."/>
            <person name="Ma J."/>
        </authorList>
    </citation>
    <scope>NUCLEOTIDE SEQUENCE [LARGE SCALE GENOMIC DNA]</scope>
    <source>
        <strain evidence="2">CGMCC 4.7237</strain>
    </source>
</reference>
<proteinExistence type="predicted"/>
<organism evidence="1 2">
    <name type="scientific">Streptomyces polygonati</name>
    <dbReference type="NCBI Taxonomy" id="1617087"/>
    <lineage>
        <taxon>Bacteria</taxon>
        <taxon>Bacillati</taxon>
        <taxon>Actinomycetota</taxon>
        <taxon>Actinomycetes</taxon>
        <taxon>Kitasatosporales</taxon>
        <taxon>Streptomycetaceae</taxon>
        <taxon>Streptomyces</taxon>
    </lineage>
</organism>
<keyword evidence="2" id="KW-1185">Reference proteome</keyword>
<comment type="caution">
    <text evidence="1">The sequence shown here is derived from an EMBL/GenBank/DDBJ whole genome shotgun (WGS) entry which is preliminary data.</text>
</comment>
<sequence length="79" mass="8354">MQLRGAQSGTSADVARHLLGNLAHSAGLLERALQQTAAAAVNAGLPPQDVEQWAGLSAGGLADLLTAYREEQQEEDEEW</sequence>
<accession>A0ABV8HZF5</accession>
<dbReference type="Proteomes" id="UP001595765">
    <property type="component" value="Unassembled WGS sequence"/>
</dbReference>
<evidence type="ECO:0000313" key="2">
    <source>
        <dbReference type="Proteomes" id="UP001595765"/>
    </source>
</evidence>
<evidence type="ECO:0000313" key="1">
    <source>
        <dbReference type="EMBL" id="MFC4036324.1"/>
    </source>
</evidence>
<dbReference type="EMBL" id="JBHSBB010000049">
    <property type="protein sequence ID" value="MFC4036324.1"/>
    <property type="molecule type" value="Genomic_DNA"/>
</dbReference>
<gene>
    <name evidence="1" type="ORF">ACFO3J_33500</name>
</gene>
<name>A0ABV8HZF5_9ACTN</name>
<dbReference type="RefSeq" id="WP_386437829.1">
    <property type="nucleotide sequence ID" value="NZ_JBHSBB010000049.1"/>
</dbReference>
<protein>
    <submittedName>
        <fullName evidence="1">Uncharacterized protein</fullName>
    </submittedName>
</protein>